<dbReference type="InterPro" id="IPR001932">
    <property type="entry name" value="PPM-type_phosphatase-like_dom"/>
</dbReference>
<dbReference type="Proteomes" id="UP000298264">
    <property type="component" value="Unassembled WGS sequence"/>
</dbReference>
<feature type="transmembrane region" description="Helical" evidence="2">
    <location>
        <begin position="63"/>
        <end position="82"/>
    </location>
</feature>
<organism evidence="4 5">
    <name type="scientific">Leptospira ilyithenensis</name>
    <dbReference type="NCBI Taxonomy" id="2484901"/>
    <lineage>
        <taxon>Bacteria</taxon>
        <taxon>Pseudomonadati</taxon>
        <taxon>Spirochaetota</taxon>
        <taxon>Spirochaetia</taxon>
        <taxon>Leptospirales</taxon>
        <taxon>Leptospiraceae</taxon>
        <taxon>Leptospira</taxon>
    </lineage>
</organism>
<dbReference type="SUPFAM" id="SSF48452">
    <property type="entry name" value="TPR-like"/>
    <property type="match status" value="1"/>
</dbReference>
<evidence type="ECO:0000259" key="3">
    <source>
        <dbReference type="SMART" id="SM00331"/>
    </source>
</evidence>
<name>A0A4R9LP65_9LEPT</name>
<accession>A0A4R9LP65</accession>
<feature type="transmembrane region" description="Helical" evidence="2">
    <location>
        <begin position="139"/>
        <end position="156"/>
    </location>
</feature>
<feature type="transmembrane region" description="Helical" evidence="2">
    <location>
        <begin position="176"/>
        <end position="194"/>
    </location>
</feature>
<dbReference type="EMBL" id="RQHV01000052">
    <property type="protein sequence ID" value="TGN09366.1"/>
    <property type="molecule type" value="Genomic_DNA"/>
</dbReference>
<dbReference type="InterPro" id="IPR036457">
    <property type="entry name" value="PPM-type-like_dom_sf"/>
</dbReference>
<evidence type="ECO:0000256" key="2">
    <source>
        <dbReference type="SAM" id="Phobius"/>
    </source>
</evidence>
<feature type="transmembrane region" description="Helical" evidence="2">
    <location>
        <begin position="36"/>
        <end position="57"/>
    </location>
</feature>
<keyword evidence="2" id="KW-0472">Membrane</keyword>
<dbReference type="AlphaFoldDB" id="A0A4R9LP65"/>
<dbReference type="Gene3D" id="1.25.40.10">
    <property type="entry name" value="Tetratricopeptide repeat domain"/>
    <property type="match status" value="1"/>
</dbReference>
<sequence>MLAKIGFLWNRLQKGFAKFVSFVLGPTERFVMRHRILNGTLFAGIFAMAVGLGSEFFREGFETGGLIALWIAFGFAFVFYYLARFLSLFRTLVIPTFIISTMTALLQIKYSGGIVSANIMLFSPILILNMLILGKKFDWMAIVFFVAIVLGVSISQNQSPDWFSDYSSSIARSEDFLITSISVLLLTGLMLRTLNRSYEDAISEIRKLKDQQDADYFLTSLLINPLAGIRVQSNTLKISSYIKQKKTFQIKDKIYELGGDISVADQIILRGRSYSVFANGDAMGKSMQGAGGVLVFGTAFRALIERTHREGILSDYFPERWLRSALNDLNKVFEGFAGSMSMSLILGLVDEENGFMYYINAEHPFPIRLRGGKASFLTEEATNFKLGLLREKARIETTWIRPGDTIIIGSDGRDDWKYGDEISESKIMNEDHRIILQLVEKSEGDLQLLGEILEKTGELTDDLSLLNIRFEPKQSIKEIRDESSLKKSAFLLKNNETEGALAILTESTEKNSLDPALWKLLFRTHKILNHAKEAGQAAEVFSNLHPSGLQMILEGAVQYAKAGRIENAIDMAERIYSRKPDVIPVLKLLVRLYKKSKRFKRSEEYQMELERLLVNS</sequence>
<evidence type="ECO:0000313" key="5">
    <source>
        <dbReference type="Proteomes" id="UP000298264"/>
    </source>
</evidence>
<keyword evidence="5" id="KW-1185">Reference proteome</keyword>
<keyword evidence="1" id="KW-0378">Hydrolase</keyword>
<comment type="caution">
    <text evidence="4">The sequence shown here is derived from an EMBL/GenBank/DDBJ whole genome shotgun (WGS) entry which is preliminary data.</text>
</comment>
<feature type="transmembrane region" description="Helical" evidence="2">
    <location>
        <begin position="114"/>
        <end position="132"/>
    </location>
</feature>
<keyword evidence="2" id="KW-0812">Transmembrane</keyword>
<dbReference type="Pfam" id="PF07228">
    <property type="entry name" value="SpoIIE"/>
    <property type="match status" value="1"/>
</dbReference>
<reference evidence="4" key="1">
    <citation type="journal article" date="2019" name="PLoS Negl. Trop. Dis.">
        <title>Revisiting the worldwide diversity of Leptospira species in the environment.</title>
        <authorList>
            <person name="Vincent A.T."/>
            <person name="Schiettekatte O."/>
            <person name="Bourhy P."/>
            <person name="Veyrier F.J."/>
            <person name="Picardeau M."/>
        </authorList>
    </citation>
    <scope>NUCLEOTIDE SEQUENCE [LARGE SCALE GENOMIC DNA]</scope>
    <source>
        <strain evidence="4">201400974</strain>
    </source>
</reference>
<dbReference type="InterPro" id="IPR052016">
    <property type="entry name" value="Bact_Sigma-Reg"/>
</dbReference>
<dbReference type="InterPro" id="IPR011990">
    <property type="entry name" value="TPR-like_helical_dom_sf"/>
</dbReference>
<evidence type="ECO:0000313" key="4">
    <source>
        <dbReference type="EMBL" id="TGN09366.1"/>
    </source>
</evidence>
<keyword evidence="2" id="KW-1133">Transmembrane helix</keyword>
<gene>
    <name evidence="4" type="ORF">EHS11_12505</name>
</gene>
<dbReference type="PANTHER" id="PTHR43156:SF2">
    <property type="entry name" value="STAGE II SPORULATION PROTEIN E"/>
    <property type="match status" value="1"/>
</dbReference>
<dbReference type="SMART" id="SM00331">
    <property type="entry name" value="PP2C_SIG"/>
    <property type="match status" value="1"/>
</dbReference>
<protein>
    <submittedName>
        <fullName evidence="4">Serine/threonine-protein phosphatase</fullName>
    </submittedName>
</protein>
<dbReference type="SUPFAM" id="SSF81606">
    <property type="entry name" value="PP2C-like"/>
    <property type="match status" value="1"/>
</dbReference>
<evidence type="ECO:0000256" key="1">
    <source>
        <dbReference type="ARBA" id="ARBA00022801"/>
    </source>
</evidence>
<dbReference type="Gene3D" id="3.60.40.10">
    <property type="entry name" value="PPM-type phosphatase domain"/>
    <property type="match status" value="1"/>
</dbReference>
<dbReference type="RefSeq" id="WP_135764748.1">
    <property type="nucleotide sequence ID" value="NZ_RQHV01000052.1"/>
</dbReference>
<feature type="domain" description="PPM-type phosphatase" evidence="3">
    <location>
        <begin position="253"/>
        <end position="470"/>
    </location>
</feature>
<dbReference type="OrthoDB" id="340305at2"/>
<proteinExistence type="predicted"/>
<dbReference type="GO" id="GO:0016791">
    <property type="term" value="F:phosphatase activity"/>
    <property type="evidence" value="ECO:0007669"/>
    <property type="project" value="TreeGrafter"/>
</dbReference>
<dbReference type="PANTHER" id="PTHR43156">
    <property type="entry name" value="STAGE II SPORULATION PROTEIN E-RELATED"/>
    <property type="match status" value="1"/>
</dbReference>
<feature type="transmembrane region" description="Helical" evidence="2">
    <location>
        <begin position="89"/>
        <end position="108"/>
    </location>
</feature>
<feature type="transmembrane region" description="Helical" evidence="2">
    <location>
        <begin position="214"/>
        <end position="231"/>
    </location>
</feature>